<accession>A0ACC3TVS4</accession>
<keyword evidence="2" id="KW-1185">Reference proteome</keyword>
<proteinExistence type="predicted"/>
<dbReference type="EMBL" id="MU970043">
    <property type="protein sequence ID" value="KAK9325083.1"/>
    <property type="molecule type" value="Genomic_DNA"/>
</dbReference>
<reference evidence="2" key="1">
    <citation type="journal article" date="2024" name="Front. Bioeng. Biotechnol.">
        <title>Genome-scale model development and genomic sequencing of the oleaginous clade Lipomyces.</title>
        <authorList>
            <person name="Czajka J.J."/>
            <person name="Han Y."/>
            <person name="Kim J."/>
            <person name="Mondo S.J."/>
            <person name="Hofstad B.A."/>
            <person name="Robles A."/>
            <person name="Haridas S."/>
            <person name="Riley R."/>
            <person name="LaButti K."/>
            <person name="Pangilinan J."/>
            <person name="Andreopoulos W."/>
            <person name="Lipzen A."/>
            <person name="Yan J."/>
            <person name="Wang M."/>
            <person name="Ng V."/>
            <person name="Grigoriev I.V."/>
            <person name="Spatafora J.W."/>
            <person name="Magnuson J.K."/>
            <person name="Baker S.E."/>
            <person name="Pomraning K.R."/>
        </authorList>
    </citation>
    <scope>NUCLEOTIDE SEQUENCE [LARGE SCALE GENOMIC DNA]</scope>
    <source>
        <strain evidence="2">CBS 10300</strain>
    </source>
</reference>
<organism evidence="1 2">
    <name type="scientific">Lipomyces orientalis</name>
    <dbReference type="NCBI Taxonomy" id="1233043"/>
    <lineage>
        <taxon>Eukaryota</taxon>
        <taxon>Fungi</taxon>
        <taxon>Dikarya</taxon>
        <taxon>Ascomycota</taxon>
        <taxon>Saccharomycotina</taxon>
        <taxon>Lipomycetes</taxon>
        <taxon>Lipomycetales</taxon>
        <taxon>Lipomycetaceae</taxon>
        <taxon>Lipomyces</taxon>
    </lineage>
</organism>
<sequence>MLAQATSRTSTPSAVSHAVNGSAVSRASPHPPKKAASATNMSGMQSTPSGGAAAPSTTTATSTPSKPQRPARRIEIEPLMNDFRRTLGTHWDQYREVITSFLTGHLTRIELERELSVILDKSMVRMHNQFLLASLANALRDPPPSSNGLPAWNRRSRDAPFRVSKKSGDPVVARLKSEIMGFTPRERRRIKAITRDAGKNGPIPSTVVLTRQARSVRFPSVKEKEKSKTNITQEITQSYQAPLATESFELPDTDSLRTRILGIAYEHGLLDGIANDVPDIILAGLEYHLRDFLQQLLDRVRPKKHKKLADTHFVSLANASTQLIAQTSTKEGVNGTGETGIKPSPDFEKGVKAKPQRTQQYEDDNIITAEDMALALELAPHSIVEPSGPLYRLWDVMLCDEIDDLPVSTVQQ</sequence>
<protein>
    <submittedName>
        <fullName evidence="1">Transcriptional regulator of RNA polII, SAGA, subunit-domain-containing protein</fullName>
    </submittedName>
</protein>
<gene>
    <name evidence="1" type="ORF">V1517DRAFT_4955</name>
</gene>
<evidence type="ECO:0000313" key="2">
    <source>
        <dbReference type="Proteomes" id="UP001489719"/>
    </source>
</evidence>
<name>A0ACC3TVS4_9ASCO</name>
<comment type="caution">
    <text evidence="1">The sequence shown here is derived from an EMBL/GenBank/DDBJ whole genome shotgun (WGS) entry which is preliminary data.</text>
</comment>
<dbReference type="Proteomes" id="UP001489719">
    <property type="component" value="Unassembled WGS sequence"/>
</dbReference>
<evidence type="ECO:0000313" key="1">
    <source>
        <dbReference type="EMBL" id="KAK9325083.1"/>
    </source>
</evidence>